<name>A0A8H3IN52_9LECA</name>
<proteinExistence type="predicted"/>
<gene>
    <name evidence="1" type="ORF">ALECFALPRED_005853</name>
</gene>
<sequence>MFGYHLIFPCSDRVKQQLWDGLPGQYQFSRERHHEVLINGQKCIQADLNCPSWGNSEIRSRTSTDPMYQFELLQISHFYLVTKTGDVDVQTEARVFRLQNREWSLWDTDGKGVVTKKITDLTLEPEIIPSSARLKAVPLPWVDEKGVNKYLGLDFRMSEKLYWSMHHRIEQREGETTVQSTSYLKIPVDRQEGWFRWFAEGVKLGFVGMTGYLKA</sequence>
<reference evidence="1" key="1">
    <citation type="submission" date="2021-03" db="EMBL/GenBank/DDBJ databases">
        <authorList>
            <person name="Tagirdzhanova G."/>
        </authorList>
    </citation>
    <scope>NUCLEOTIDE SEQUENCE</scope>
</reference>
<keyword evidence="2" id="KW-1185">Reference proteome</keyword>
<evidence type="ECO:0000313" key="2">
    <source>
        <dbReference type="Proteomes" id="UP000664203"/>
    </source>
</evidence>
<dbReference type="Proteomes" id="UP000664203">
    <property type="component" value="Unassembled WGS sequence"/>
</dbReference>
<dbReference type="EMBL" id="CAJPDR010000369">
    <property type="protein sequence ID" value="CAF9934117.1"/>
    <property type="molecule type" value="Genomic_DNA"/>
</dbReference>
<organism evidence="1 2">
    <name type="scientific">Alectoria fallacina</name>
    <dbReference type="NCBI Taxonomy" id="1903189"/>
    <lineage>
        <taxon>Eukaryota</taxon>
        <taxon>Fungi</taxon>
        <taxon>Dikarya</taxon>
        <taxon>Ascomycota</taxon>
        <taxon>Pezizomycotina</taxon>
        <taxon>Lecanoromycetes</taxon>
        <taxon>OSLEUM clade</taxon>
        <taxon>Lecanoromycetidae</taxon>
        <taxon>Lecanorales</taxon>
        <taxon>Lecanorineae</taxon>
        <taxon>Parmeliaceae</taxon>
        <taxon>Alectoria</taxon>
    </lineage>
</organism>
<comment type="caution">
    <text evidence="1">The sequence shown here is derived from an EMBL/GenBank/DDBJ whole genome shotgun (WGS) entry which is preliminary data.</text>
</comment>
<dbReference type="AlphaFoldDB" id="A0A8H3IN52"/>
<protein>
    <submittedName>
        <fullName evidence="1">Uncharacterized protein</fullName>
    </submittedName>
</protein>
<accession>A0A8H3IN52</accession>
<dbReference type="OrthoDB" id="5324892at2759"/>
<evidence type="ECO:0000313" key="1">
    <source>
        <dbReference type="EMBL" id="CAF9934117.1"/>
    </source>
</evidence>